<dbReference type="RefSeq" id="WP_335964165.1">
    <property type="nucleotide sequence ID" value="NZ_JAXBLX010000091.1"/>
</dbReference>
<dbReference type="EMBL" id="JBHLUX010000034">
    <property type="protein sequence ID" value="MFC0471431.1"/>
    <property type="molecule type" value="Genomic_DNA"/>
</dbReference>
<sequence length="113" mass="13187">MMLTSTKVRSWLSFITLSFLPQIKMKKDERQLPLYPPDITGEVYRVEDQWLFINGEVYVDITEADMVDEKGKLLVVKDIREGDNVVVWIVEHEIIKTYPALGTANYIQRKNVL</sequence>
<reference evidence="1 2" key="1">
    <citation type="submission" date="2024-09" db="EMBL/GenBank/DDBJ databases">
        <authorList>
            <person name="Sun Q."/>
            <person name="Mori K."/>
        </authorList>
    </citation>
    <scope>NUCLEOTIDE SEQUENCE [LARGE SCALE GENOMIC DNA]</scope>
    <source>
        <strain evidence="1 2">NCAIM B.02610</strain>
    </source>
</reference>
<comment type="caution">
    <text evidence="1">The sequence shown here is derived from an EMBL/GenBank/DDBJ whole genome shotgun (WGS) entry which is preliminary data.</text>
</comment>
<gene>
    <name evidence="1" type="ORF">ACFFHM_13260</name>
</gene>
<evidence type="ECO:0000313" key="1">
    <source>
        <dbReference type="EMBL" id="MFC0471431.1"/>
    </source>
</evidence>
<protein>
    <submittedName>
        <fullName evidence="1">Uncharacterized protein</fullName>
    </submittedName>
</protein>
<evidence type="ECO:0000313" key="2">
    <source>
        <dbReference type="Proteomes" id="UP001589838"/>
    </source>
</evidence>
<proteinExistence type="predicted"/>
<accession>A0ABV6KDP1</accession>
<organism evidence="1 2">
    <name type="scientific">Halalkalibacter kiskunsagensis</name>
    <dbReference type="NCBI Taxonomy" id="1548599"/>
    <lineage>
        <taxon>Bacteria</taxon>
        <taxon>Bacillati</taxon>
        <taxon>Bacillota</taxon>
        <taxon>Bacilli</taxon>
        <taxon>Bacillales</taxon>
        <taxon>Bacillaceae</taxon>
        <taxon>Halalkalibacter</taxon>
    </lineage>
</organism>
<dbReference type="Proteomes" id="UP001589838">
    <property type="component" value="Unassembled WGS sequence"/>
</dbReference>
<keyword evidence="2" id="KW-1185">Reference proteome</keyword>
<name>A0ABV6KDP1_9BACI</name>